<dbReference type="InterPro" id="IPR036170">
    <property type="entry name" value="YezG-like_sf"/>
</dbReference>
<dbReference type="Gene3D" id="3.30.500.20">
    <property type="entry name" value="BH3703-like domains"/>
    <property type="match status" value="1"/>
</dbReference>
<dbReference type="SUPFAM" id="SSF160424">
    <property type="entry name" value="BH3703-like"/>
    <property type="match status" value="1"/>
</dbReference>
<gene>
    <name evidence="1" type="ordered locus">Ccan_07440</name>
</gene>
<dbReference type="Proteomes" id="UP000008895">
    <property type="component" value="Chromosome"/>
</dbReference>
<dbReference type="RefSeq" id="WP_013996852.1">
    <property type="nucleotide sequence ID" value="NC_015846.1"/>
</dbReference>
<reference evidence="1 2" key="1">
    <citation type="journal article" date="2011" name="J. Bacteriol.">
        <title>Complete genome sequence of the dog commensal and human pathogen Capnocytophaga canimorsus strain 5.</title>
        <authorList>
            <person name="Manfredi P."/>
            <person name="Pagni M."/>
            <person name="Cornelis G.R."/>
        </authorList>
    </citation>
    <scope>NUCLEOTIDE SEQUENCE [LARGE SCALE GENOMIC DNA]</scope>
    <source>
        <strain evidence="2">5</strain>
    </source>
</reference>
<name>F9YTK0_CAPCC</name>
<dbReference type="eggNOG" id="ENOG50339F4">
    <property type="taxonomic scope" value="Bacteria"/>
</dbReference>
<accession>F9YTK0</accession>
<dbReference type="HOGENOM" id="CLU_2117178_0_0_10"/>
<evidence type="ECO:0000313" key="2">
    <source>
        <dbReference type="Proteomes" id="UP000008895"/>
    </source>
</evidence>
<protein>
    <recommendedName>
        <fullName evidence="3">DUF600 family protein</fullName>
    </recommendedName>
</protein>
<dbReference type="KEGG" id="ccm:Ccan_07440"/>
<dbReference type="STRING" id="860228.Ccan_07440"/>
<evidence type="ECO:0000313" key="1">
    <source>
        <dbReference type="EMBL" id="AEK22862.1"/>
    </source>
</evidence>
<proteinExistence type="predicted"/>
<dbReference type="EMBL" id="CP002113">
    <property type="protein sequence ID" value="AEK22862.1"/>
    <property type="molecule type" value="Genomic_DNA"/>
</dbReference>
<dbReference type="AlphaFoldDB" id="F9YTK0"/>
<sequence>MQVEEIYLKIGKEVFNAVQSDNWTEAKLYLEVTGDEGNSVVGYTGKYVENENFKHLSVRNIDNAIVDWVADLHKITTEGGNNQWNKAIFTLFPNGNFDTEFIWDQAWHDEIVKLSKS</sequence>
<evidence type="ECO:0008006" key="3">
    <source>
        <dbReference type="Google" id="ProtNLM"/>
    </source>
</evidence>
<keyword evidence="2" id="KW-1185">Reference proteome</keyword>
<dbReference type="OrthoDB" id="1373797at2"/>
<organism evidence="1 2">
    <name type="scientific">Capnocytophaga canimorsus (strain 5)</name>
    <dbReference type="NCBI Taxonomy" id="860228"/>
    <lineage>
        <taxon>Bacteria</taxon>
        <taxon>Pseudomonadati</taxon>
        <taxon>Bacteroidota</taxon>
        <taxon>Flavobacteriia</taxon>
        <taxon>Flavobacteriales</taxon>
        <taxon>Flavobacteriaceae</taxon>
        <taxon>Capnocytophaga</taxon>
    </lineage>
</organism>